<evidence type="ECO:0000256" key="3">
    <source>
        <dbReference type="ARBA" id="ARBA00022692"/>
    </source>
</evidence>
<gene>
    <name evidence="7" type="ORF">SAMN05421829_10210</name>
</gene>
<evidence type="ECO:0000256" key="6">
    <source>
        <dbReference type="SAM" id="Phobius"/>
    </source>
</evidence>
<feature type="transmembrane region" description="Helical" evidence="6">
    <location>
        <begin position="385"/>
        <end position="401"/>
    </location>
</feature>
<dbReference type="Pfam" id="PF01943">
    <property type="entry name" value="Polysacc_synt"/>
    <property type="match status" value="1"/>
</dbReference>
<feature type="transmembrane region" description="Helical" evidence="6">
    <location>
        <begin position="463"/>
        <end position="484"/>
    </location>
</feature>
<evidence type="ECO:0000256" key="2">
    <source>
        <dbReference type="ARBA" id="ARBA00022475"/>
    </source>
</evidence>
<dbReference type="STRING" id="34027.SAMN05421829_10210"/>
<feature type="transmembrane region" description="Helical" evidence="6">
    <location>
        <begin position="44"/>
        <end position="67"/>
    </location>
</feature>
<dbReference type="PANTHER" id="PTHR30250:SF11">
    <property type="entry name" value="O-ANTIGEN TRANSPORTER-RELATED"/>
    <property type="match status" value="1"/>
</dbReference>
<dbReference type="AlphaFoldDB" id="A0A1N6PEU0"/>
<feature type="transmembrane region" description="Helical" evidence="6">
    <location>
        <begin position="320"/>
        <end position="341"/>
    </location>
</feature>
<feature type="transmembrane region" description="Helical" evidence="6">
    <location>
        <begin position="407"/>
        <end position="425"/>
    </location>
</feature>
<feature type="transmembrane region" description="Helical" evidence="6">
    <location>
        <begin position="347"/>
        <end position="364"/>
    </location>
</feature>
<dbReference type="PANTHER" id="PTHR30250">
    <property type="entry name" value="PST FAMILY PREDICTED COLANIC ACID TRANSPORTER"/>
    <property type="match status" value="1"/>
</dbReference>
<keyword evidence="4 6" id="KW-1133">Transmembrane helix</keyword>
<keyword evidence="8" id="KW-1185">Reference proteome</keyword>
<feature type="transmembrane region" description="Helical" evidence="6">
    <location>
        <begin position="437"/>
        <end position="457"/>
    </location>
</feature>
<organism evidence="7 8">
    <name type="scientific">Aromatoleum tolulyticum</name>
    <dbReference type="NCBI Taxonomy" id="34027"/>
    <lineage>
        <taxon>Bacteria</taxon>
        <taxon>Pseudomonadati</taxon>
        <taxon>Pseudomonadota</taxon>
        <taxon>Betaproteobacteria</taxon>
        <taxon>Rhodocyclales</taxon>
        <taxon>Rhodocyclaceae</taxon>
        <taxon>Aromatoleum</taxon>
    </lineage>
</organism>
<accession>A0A1N6PEU0</accession>
<feature type="transmembrane region" description="Helical" evidence="6">
    <location>
        <begin position="87"/>
        <end position="114"/>
    </location>
</feature>
<dbReference type="Proteomes" id="UP000186819">
    <property type="component" value="Unassembled WGS sequence"/>
</dbReference>
<feature type="transmembrane region" description="Helical" evidence="6">
    <location>
        <begin position="21"/>
        <end position="38"/>
    </location>
</feature>
<evidence type="ECO:0000313" key="8">
    <source>
        <dbReference type="Proteomes" id="UP000186819"/>
    </source>
</evidence>
<dbReference type="GO" id="GO:0005886">
    <property type="term" value="C:plasma membrane"/>
    <property type="evidence" value="ECO:0007669"/>
    <property type="project" value="UniProtKB-SubCell"/>
</dbReference>
<keyword evidence="5 6" id="KW-0472">Membrane</keyword>
<dbReference type="InterPro" id="IPR002797">
    <property type="entry name" value="Polysacc_synth"/>
</dbReference>
<dbReference type="RefSeq" id="WP_076600551.1">
    <property type="nucleotide sequence ID" value="NZ_FTMD01000002.1"/>
</dbReference>
<evidence type="ECO:0000313" key="7">
    <source>
        <dbReference type="EMBL" id="SIQ02881.1"/>
    </source>
</evidence>
<keyword evidence="2" id="KW-1003">Cell membrane</keyword>
<dbReference type="OrthoDB" id="8573819at2"/>
<dbReference type="InterPro" id="IPR050833">
    <property type="entry name" value="Poly_Biosynth_Transport"/>
</dbReference>
<dbReference type="EMBL" id="FTMD01000002">
    <property type="protein sequence ID" value="SIQ02881.1"/>
    <property type="molecule type" value="Genomic_DNA"/>
</dbReference>
<evidence type="ECO:0000256" key="1">
    <source>
        <dbReference type="ARBA" id="ARBA00004651"/>
    </source>
</evidence>
<proteinExistence type="predicted"/>
<name>A0A1N6PEU0_9RHOO</name>
<evidence type="ECO:0000256" key="4">
    <source>
        <dbReference type="ARBA" id="ARBA00022989"/>
    </source>
</evidence>
<protein>
    <submittedName>
        <fullName evidence="7">Membrane protein involved in the export of O-antigen and teichoic acid</fullName>
    </submittedName>
</protein>
<evidence type="ECO:0000256" key="5">
    <source>
        <dbReference type="ARBA" id="ARBA00023136"/>
    </source>
</evidence>
<comment type="subcellular location">
    <subcellularLocation>
        <location evidence="1">Cell membrane</location>
        <topology evidence="1">Multi-pass membrane protein</topology>
    </subcellularLocation>
</comment>
<reference evidence="8" key="1">
    <citation type="submission" date="2017-01" db="EMBL/GenBank/DDBJ databases">
        <authorList>
            <person name="Varghese N."/>
            <person name="Submissions S."/>
        </authorList>
    </citation>
    <scope>NUCLEOTIDE SEQUENCE [LARGE SCALE GENOMIC DNA]</scope>
    <source>
        <strain evidence="8">ATCC 51758</strain>
    </source>
</reference>
<feature type="transmembrane region" description="Helical" evidence="6">
    <location>
        <begin position="186"/>
        <end position="206"/>
    </location>
</feature>
<keyword evidence="3 6" id="KW-0812">Transmembrane</keyword>
<sequence>MSAYSVQAFRRSIVRYTSGRVLNALTAFVIFVWVARYITEVEYAKYVAAFAILELGLVAFGFGMEWVTAVYIPQVRLKASGRDLGRFVWECAGIQIAALVAGALLMILFAPALAGWLQMKDATNALRIYGMVMLVEGCSRVFRDQLLSCLLLQGAAQTSQMLRNFAMLGFAYLLATEVEWRSASTLALAELCASGLSLAFAVGCLYRYLHRVRDGAAEDVLWRPPGWGSLLRSGWNAWLSNLANLCWGGQIVILIATRFMGPEATAALGFTRNLAEQIRRYMPMEFMFGVVRTILVARFVEDGDARQLAVRVNLMYRANLLFLLPILVLAVCLGAEINGLFSNGQYASARWYLVGWLVVLLVWAHHRGTDLLAHALGRSDLCRKSSLRLLVTPLLILAAAFHQVWWLLFLIQVVAEMVYTLMVVVPLKIYRPNWTAIGKLIGVALSAWLLLSLPIWGGIKVSLVLQTTVAFFVVLGLAVLVRVWSPEEVALAFRGAVISDSK</sequence>